<protein>
    <submittedName>
        <fullName evidence="4">Lytic transglycosylase</fullName>
    </submittedName>
</protein>
<dbReference type="InterPro" id="IPR008258">
    <property type="entry name" value="Transglycosylase_SLT_dom_1"/>
</dbReference>
<accession>A0A0A5GNR6</accession>
<dbReference type="SUPFAM" id="SSF53955">
    <property type="entry name" value="Lysozyme-like"/>
    <property type="match status" value="1"/>
</dbReference>
<sequence>MKNYKSYLHLIIVLGYITGAYFLLTSIYGNQTEKLQAENTQLKMENEQLESEKDYLQKKPGEIPGEDANGYLTWTEYEEVANYMVEKSDGNFKKSWALYLAKEAERYSIDPFLIFELLRVETGNTFNPELVGPETKYGHAYGMAQFMTNTAPWIADMAGLPYEKDLLYDPYYSMQLSLVYLDYLHNRYSNWDKALTAYHRGMTGLENYIEENGHANSWYAEEIQAEADSHQAFAAAP</sequence>
<dbReference type="InterPro" id="IPR023346">
    <property type="entry name" value="Lysozyme-like_dom_sf"/>
</dbReference>
<comment type="caution">
    <text evidence="4">The sequence shown here is derived from an EMBL/GenBank/DDBJ whole genome shotgun (WGS) entry which is preliminary data.</text>
</comment>
<reference evidence="4 5" key="1">
    <citation type="submission" date="2013-08" db="EMBL/GenBank/DDBJ databases">
        <authorList>
            <person name="Huang J."/>
            <person name="Wang G."/>
        </authorList>
    </citation>
    <scope>NUCLEOTIDE SEQUENCE [LARGE SCALE GENOMIC DNA]</scope>
    <source>
        <strain evidence="4 5">JSM 076056</strain>
    </source>
</reference>
<keyword evidence="2" id="KW-0472">Membrane</keyword>
<organism evidence="4 5">
    <name type="scientific">Pontibacillus halophilus JSM 076056 = DSM 19796</name>
    <dbReference type="NCBI Taxonomy" id="1385510"/>
    <lineage>
        <taxon>Bacteria</taxon>
        <taxon>Bacillati</taxon>
        <taxon>Bacillota</taxon>
        <taxon>Bacilli</taxon>
        <taxon>Bacillales</taxon>
        <taxon>Bacillaceae</taxon>
        <taxon>Pontibacillus</taxon>
    </lineage>
</organism>
<dbReference type="Proteomes" id="UP000030528">
    <property type="component" value="Unassembled WGS sequence"/>
</dbReference>
<dbReference type="STRING" id="1385510.GCA_000425205_01169"/>
<dbReference type="OrthoDB" id="9815002at2"/>
<feature type="coiled-coil region" evidence="1">
    <location>
        <begin position="30"/>
        <end position="59"/>
    </location>
</feature>
<dbReference type="PANTHER" id="PTHR37423">
    <property type="entry name" value="SOLUBLE LYTIC MUREIN TRANSGLYCOSYLASE-RELATED"/>
    <property type="match status" value="1"/>
</dbReference>
<feature type="domain" description="Transglycosylase SLT" evidence="3">
    <location>
        <begin position="100"/>
        <end position="218"/>
    </location>
</feature>
<dbReference type="AlphaFoldDB" id="A0A0A5GNR6"/>
<feature type="transmembrane region" description="Helical" evidence="2">
    <location>
        <begin position="7"/>
        <end position="29"/>
    </location>
</feature>
<dbReference type="Gene3D" id="1.10.530.10">
    <property type="match status" value="1"/>
</dbReference>
<keyword evidence="2" id="KW-0812">Transmembrane</keyword>
<evidence type="ECO:0000259" key="3">
    <source>
        <dbReference type="Pfam" id="PF01464"/>
    </source>
</evidence>
<evidence type="ECO:0000313" key="4">
    <source>
        <dbReference type="EMBL" id="KGX93604.1"/>
    </source>
</evidence>
<dbReference type="Pfam" id="PF01464">
    <property type="entry name" value="SLT"/>
    <property type="match status" value="1"/>
</dbReference>
<dbReference type="RefSeq" id="WP_026802184.1">
    <property type="nucleotide sequence ID" value="NZ_AVPE01000002.1"/>
</dbReference>
<dbReference type="eggNOG" id="COG0741">
    <property type="taxonomic scope" value="Bacteria"/>
</dbReference>
<gene>
    <name evidence="4" type="ORF">N781_11300</name>
</gene>
<evidence type="ECO:0000313" key="5">
    <source>
        <dbReference type="Proteomes" id="UP000030528"/>
    </source>
</evidence>
<proteinExistence type="predicted"/>
<keyword evidence="5" id="KW-1185">Reference proteome</keyword>
<keyword evidence="1" id="KW-0175">Coiled coil</keyword>
<keyword evidence="2" id="KW-1133">Transmembrane helix</keyword>
<evidence type="ECO:0000256" key="2">
    <source>
        <dbReference type="SAM" id="Phobius"/>
    </source>
</evidence>
<dbReference type="PANTHER" id="PTHR37423:SF2">
    <property type="entry name" value="MEMBRANE-BOUND LYTIC MUREIN TRANSGLYCOSYLASE C"/>
    <property type="match status" value="1"/>
</dbReference>
<evidence type="ECO:0000256" key="1">
    <source>
        <dbReference type="SAM" id="Coils"/>
    </source>
</evidence>
<dbReference type="EMBL" id="AVPE01000002">
    <property type="protein sequence ID" value="KGX93604.1"/>
    <property type="molecule type" value="Genomic_DNA"/>
</dbReference>
<name>A0A0A5GNR6_9BACI</name>